<sequence length="364" mass="43395">MNLNNPKINVDQKEFNNILPTSQRNKSYHNSKELKNEPKSITLEGKTIFQETEKEKQLTRRDASKIPLFEKFPFLKNAPRQQKTASVDNLCVKPMGVVIRNVMCYKCKKFGHEASDKECPLFGVPDPEREEFHLRINDPLNLIHDMQKSKIRKTSRIVKLGNFDMSTKPNNPIERFELKPNFRPYGDRSLNIGNQEILIDNPNLRLDLNKFSKQEVSLLSNITETTKEKIFKYFEKEQKLKSGSKKKNHKDSKNKKKKKRKRKRKRKRRKTKIERGREVEGERVKQKVKKRKEKREELIILNIFLSKKNHIYFQTHTKTINIIVLLAIKRNIFKEEEKDEDEEKDEEGEEEEEEEEEKEEEEEE</sequence>
<dbReference type="PANTHER" id="PTHR13151">
    <property type="entry name" value="CBF1 INTERACTING COREPRESSOR CIR"/>
    <property type="match status" value="1"/>
</dbReference>
<gene>
    <name evidence="2" type="ORF">M0813_25704</name>
</gene>
<evidence type="ECO:0000256" key="1">
    <source>
        <dbReference type="SAM" id="MobiDB-lite"/>
    </source>
</evidence>
<dbReference type="InterPro" id="IPR040014">
    <property type="entry name" value="CIR1"/>
</dbReference>
<evidence type="ECO:0000313" key="2">
    <source>
        <dbReference type="EMBL" id="KAJ6238481.1"/>
    </source>
</evidence>
<proteinExistence type="predicted"/>
<evidence type="ECO:0000313" key="3">
    <source>
        <dbReference type="Proteomes" id="UP001150062"/>
    </source>
</evidence>
<reference evidence="2" key="1">
    <citation type="submission" date="2022-08" db="EMBL/GenBank/DDBJ databases">
        <title>Novel sulfate-reducing endosymbionts in the free-living metamonad Anaeramoeba.</title>
        <authorList>
            <person name="Jerlstrom-Hultqvist J."/>
            <person name="Cepicka I."/>
            <person name="Gallot-Lavallee L."/>
            <person name="Salas-Leiva D."/>
            <person name="Curtis B.A."/>
            <person name="Zahonova K."/>
            <person name="Pipaliya S."/>
            <person name="Dacks J."/>
            <person name="Roger A.J."/>
        </authorList>
    </citation>
    <scope>NUCLEOTIDE SEQUENCE</scope>
    <source>
        <strain evidence="2">Schooner1</strain>
    </source>
</reference>
<dbReference type="PANTHER" id="PTHR13151:SF2">
    <property type="entry name" value="COREPRESSOR INTERACTING WITH RBPJ 1"/>
    <property type="match status" value="1"/>
</dbReference>
<keyword evidence="3" id="KW-1185">Reference proteome</keyword>
<dbReference type="Proteomes" id="UP001150062">
    <property type="component" value="Unassembled WGS sequence"/>
</dbReference>
<feature type="compositionally biased region" description="Acidic residues" evidence="1">
    <location>
        <begin position="337"/>
        <end position="364"/>
    </location>
</feature>
<organism evidence="2 3">
    <name type="scientific">Anaeramoeba flamelloides</name>
    <dbReference type="NCBI Taxonomy" id="1746091"/>
    <lineage>
        <taxon>Eukaryota</taxon>
        <taxon>Metamonada</taxon>
        <taxon>Anaeramoebidae</taxon>
        <taxon>Anaeramoeba</taxon>
    </lineage>
</organism>
<feature type="region of interest" description="Disordered" evidence="1">
    <location>
        <begin position="336"/>
        <end position="364"/>
    </location>
</feature>
<feature type="compositionally biased region" description="Basic and acidic residues" evidence="1">
    <location>
        <begin position="273"/>
        <end position="285"/>
    </location>
</feature>
<protein>
    <submittedName>
        <fullName evidence="2">Cbf1 interacting corepressor cir</fullName>
    </submittedName>
</protein>
<name>A0ABQ8Y0U2_9EUKA</name>
<comment type="caution">
    <text evidence="2">The sequence shown here is derived from an EMBL/GenBank/DDBJ whole genome shotgun (WGS) entry which is preliminary data.</text>
</comment>
<feature type="compositionally biased region" description="Basic residues" evidence="1">
    <location>
        <begin position="242"/>
        <end position="272"/>
    </location>
</feature>
<feature type="region of interest" description="Disordered" evidence="1">
    <location>
        <begin position="240"/>
        <end position="287"/>
    </location>
</feature>
<accession>A0ABQ8Y0U2</accession>
<dbReference type="EMBL" id="JAOAOG010000232">
    <property type="protein sequence ID" value="KAJ6238481.1"/>
    <property type="molecule type" value="Genomic_DNA"/>
</dbReference>